<gene>
    <name evidence="1" type="ORF">NNL39_00005</name>
</gene>
<dbReference type="Proteomes" id="UP001060039">
    <property type="component" value="Chromosome"/>
</dbReference>
<evidence type="ECO:0000313" key="1">
    <source>
        <dbReference type="EMBL" id="UTT63852.1"/>
    </source>
</evidence>
<evidence type="ECO:0000313" key="2">
    <source>
        <dbReference type="Proteomes" id="UP001060039"/>
    </source>
</evidence>
<organism evidence="1 2">
    <name type="scientific">Microcella humidisoli</name>
    <dbReference type="NCBI Taxonomy" id="2963406"/>
    <lineage>
        <taxon>Bacteria</taxon>
        <taxon>Bacillati</taxon>
        <taxon>Actinomycetota</taxon>
        <taxon>Actinomycetes</taxon>
        <taxon>Micrococcales</taxon>
        <taxon>Microbacteriaceae</taxon>
        <taxon>Microcella</taxon>
    </lineage>
</organism>
<reference evidence="1" key="1">
    <citation type="submission" date="2022-07" db="EMBL/GenBank/DDBJ databases">
        <title>Taxonomic analysis of Microcella humidisoli nov. sp., isolated from riverside soil.</title>
        <authorList>
            <person name="Molina K.M."/>
            <person name="Kim S.B."/>
        </authorList>
    </citation>
    <scope>NUCLEOTIDE SEQUENCE</scope>
    <source>
        <strain evidence="1">MMS21-STM10</strain>
    </source>
</reference>
<dbReference type="RefSeq" id="WP_255160972.1">
    <property type="nucleotide sequence ID" value="NZ_CP101497.1"/>
</dbReference>
<accession>A0ABY5FZV8</accession>
<protein>
    <submittedName>
        <fullName evidence="1">Uncharacterized protein</fullName>
    </submittedName>
</protein>
<dbReference type="EMBL" id="CP101497">
    <property type="protein sequence ID" value="UTT63852.1"/>
    <property type="molecule type" value="Genomic_DNA"/>
</dbReference>
<proteinExistence type="predicted"/>
<name>A0ABY5FZV8_9MICO</name>
<keyword evidence="2" id="KW-1185">Reference proteome</keyword>
<sequence>MVNQIAPFGRTALNDASPEVRRAVERTLGELISETRSFEQHSLFVELSVAR</sequence>